<gene>
    <name evidence="1" type="ORF">SAMN04487850_0899</name>
</gene>
<protein>
    <submittedName>
        <fullName evidence="1">Uncharacterized protein</fullName>
    </submittedName>
</protein>
<accession>A0A1I0N194</accession>
<keyword evidence="2" id="KW-1185">Reference proteome</keyword>
<dbReference type="EMBL" id="FOIQ01000002">
    <property type="protein sequence ID" value="SEV94826.1"/>
    <property type="molecule type" value="Genomic_DNA"/>
</dbReference>
<evidence type="ECO:0000313" key="1">
    <source>
        <dbReference type="EMBL" id="SEV94826.1"/>
    </source>
</evidence>
<sequence length="29" mass="3289">MYIYTPTNIFCYVGVTKEALSFLILSSLT</sequence>
<dbReference type="AlphaFoldDB" id="A0A1I0N194"/>
<dbReference type="Proteomes" id="UP000199373">
    <property type="component" value="Unassembled WGS sequence"/>
</dbReference>
<organism evidence="1 2">
    <name type="scientific">Prevotella aff. ruminicola Tc2-24</name>
    <dbReference type="NCBI Taxonomy" id="81582"/>
    <lineage>
        <taxon>Bacteria</taxon>
        <taxon>Pseudomonadati</taxon>
        <taxon>Bacteroidota</taxon>
        <taxon>Bacteroidia</taxon>
        <taxon>Bacteroidales</taxon>
        <taxon>Prevotellaceae</taxon>
        <taxon>Prevotella</taxon>
    </lineage>
</organism>
<evidence type="ECO:0000313" key="2">
    <source>
        <dbReference type="Proteomes" id="UP000199373"/>
    </source>
</evidence>
<proteinExistence type="predicted"/>
<reference evidence="1 2" key="1">
    <citation type="submission" date="2016-10" db="EMBL/GenBank/DDBJ databases">
        <authorList>
            <person name="de Groot N.N."/>
        </authorList>
    </citation>
    <scope>NUCLEOTIDE SEQUENCE [LARGE SCALE GENOMIC DNA]</scope>
    <source>
        <strain evidence="1 2">TC2-24</strain>
    </source>
</reference>
<name>A0A1I0N194_9BACT</name>